<evidence type="ECO:0000313" key="2">
    <source>
        <dbReference type="Proteomes" id="UP000254939"/>
    </source>
</evidence>
<dbReference type="EMBL" id="NAAC01000051">
    <property type="protein sequence ID" value="RDJ01440.1"/>
    <property type="molecule type" value="Genomic_DNA"/>
</dbReference>
<accession>A0A370KE62</accession>
<gene>
    <name evidence="1" type="ORF">B5K06_33990</name>
</gene>
<dbReference type="OrthoDB" id="8378963at2"/>
<protein>
    <submittedName>
        <fullName evidence="1">Uncharacterized protein</fullName>
    </submittedName>
</protein>
<evidence type="ECO:0000313" key="1">
    <source>
        <dbReference type="EMBL" id="RDJ01440.1"/>
    </source>
</evidence>
<organism evidence="1 2">
    <name type="scientific">Rhizobium grahamii</name>
    <dbReference type="NCBI Taxonomy" id="1120045"/>
    <lineage>
        <taxon>Bacteria</taxon>
        <taxon>Pseudomonadati</taxon>
        <taxon>Pseudomonadota</taxon>
        <taxon>Alphaproteobacteria</taxon>
        <taxon>Hyphomicrobiales</taxon>
        <taxon>Rhizobiaceae</taxon>
        <taxon>Rhizobium/Agrobacterium group</taxon>
        <taxon>Rhizobium</taxon>
    </lineage>
</organism>
<reference evidence="1 2" key="1">
    <citation type="submission" date="2017-03" db="EMBL/GenBank/DDBJ databases">
        <title>Genome analysis of Rhizobial strains effectives or ineffectives for nitrogen fixation isolated from bean seeds.</title>
        <authorList>
            <person name="Peralta H."/>
            <person name="Aguilar-Vera A."/>
            <person name="Mora Y."/>
            <person name="Vargas-Lagunas C."/>
            <person name="Girard L."/>
            <person name="Mora J."/>
        </authorList>
    </citation>
    <scope>NUCLEOTIDE SEQUENCE [LARGE SCALE GENOMIC DNA]</scope>
    <source>
        <strain evidence="1 2">CCGM3</strain>
    </source>
</reference>
<dbReference type="Proteomes" id="UP000254939">
    <property type="component" value="Unassembled WGS sequence"/>
</dbReference>
<dbReference type="AlphaFoldDB" id="A0A370KE62"/>
<comment type="caution">
    <text evidence="1">The sequence shown here is derived from an EMBL/GenBank/DDBJ whole genome shotgun (WGS) entry which is preliminary data.</text>
</comment>
<proteinExistence type="predicted"/>
<sequence length="68" mass="7475">MMANTLPLCPLQMNSLRWLKQGRALEEVSIIEGRSIGDIERCLADALVLLGVASIEEAILKIEHGQSE</sequence>
<name>A0A370KE62_9HYPH</name>